<evidence type="ECO:0000313" key="12">
    <source>
        <dbReference type="EMBL" id="CAE6511191.1"/>
    </source>
</evidence>
<feature type="signal peptide" evidence="10">
    <location>
        <begin position="1"/>
        <end position="19"/>
    </location>
</feature>
<dbReference type="InterPro" id="IPR024079">
    <property type="entry name" value="MetalloPept_cat_dom_sf"/>
</dbReference>
<comment type="caution">
    <text evidence="12">The sequence shown here is derived from an EMBL/GenBank/DDBJ whole genome shotgun (WGS) entry which is preliminary data.</text>
</comment>
<keyword evidence="6" id="KW-0862">Zinc</keyword>
<keyword evidence="5" id="KW-0378">Hydrolase</keyword>
<feature type="chain" id="PRO_5034315867" description="Peptidase M43 pregnancy-associated plasma-A domain-containing protein" evidence="10">
    <location>
        <begin position="20"/>
        <end position="280"/>
    </location>
</feature>
<dbReference type="Gene3D" id="3.40.390.10">
    <property type="entry name" value="Collagenase (Catalytic Domain)"/>
    <property type="match status" value="1"/>
</dbReference>
<protein>
    <recommendedName>
        <fullName evidence="11">Peptidase M43 pregnancy-associated plasma-A domain-containing protein</fullName>
    </recommendedName>
</protein>
<evidence type="ECO:0000256" key="6">
    <source>
        <dbReference type="ARBA" id="ARBA00022833"/>
    </source>
</evidence>
<dbReference type="Proteomes" id="UP000663853">
    <property type="component" value="Unassembled WGS sequence"/>
</dbReference>
<evidence type="ECO:0000256" key="4">
    <source>
        <dbReference type="ARBA" id="ARBA00022729"/>
    </source>
</evidence>
<evidence type="ECO:0000256" key="8">
    <source>
        <dbReference type="ARBA" id="ARBA00023157"/>
    </source>
</evidence>
<proteinExistence type="inferred from homology"/>
<evidence type="ECO:0000256" key="3">
    <source>
        <dbReference type="ARBA" id="ARBA00022723"/>
    </source>
</evidence>
<organism evidence="12 13">
    <name type="scientific">Rhizoctonia solani</name>
    <dbReference type="NCBI Taxonomy" id="456999"/>
    <lineage>
        <taxon>Eukaryota</taxon>
        <taxon>Fungi</taxon>
        <taxon>Dikarya</taxon>
        <taxon>Basidiomycota</taxon>
        <taxon>Agaricomycotina</taxon>
        <taxon>Agaricomycetes</taxon>
        <taxon>Cantharellales</taxon>
        <taxon>Ceratobasidiaceae</taxon>
        <taxon>Rhizoctonia</taxon>
    </lineage>
</organism>
<dbReference type="SUPFAM" id="SSF55486">
    <property type="entry name" value="Metalloproteases ('zincins'), catalytic domain"/>
    <property type="match status" value="1"/>
</dbReference>
<feature type="region of interest" description="Disordered" evidence="9">
    <location>
        <begin position="222"/>
        <end position="248"/>
    </location>
</feature>
<keyword evidence="3" id="KW-0479">Metal-binding</keyword>
<accession>A0A8H3DA39</accession>
<keyword evidence="2" id="KW-0645">Protease</keyword>
<evidence type="ECO:0000256" key="2">
    <source>
        <dbReference type="ARBA" id="ARBA00022670"/>
    </source>
</evidence>
<name>A0A8H3DA39_9AGAM</name>
<dbReference type="InterPro" id="IPR008754">
    <property type="entry name" value="Peptidase_M43"/>
</dbReference>
<dbReference type="GO" id="GO:0046872">
    <property type="term" value="F:metal ion binding"/>
    <property type="evidence" value="ECO:0007669"/>
    <property type="project" value="UniProtKB-KW"/>
</dbReference>
<gene>
    <name evidence="12" type="ORF">RDB_LOCUS128649</name>
</gene>
<dbReference type="GO" id="GO:0008237">
    <property type="term" value="F:metallopeptidase activity"/>
    <property type="evidence" value="ECO:0007669"/>
    <property type="project" value="UniProtKB-KW"/>
</dbReference>
<evidence type="ECO:0000313" key="13">
    <source>
        <dbReference type="Proteomes" id="UP000663853"/>
    </source>
</evidence>
<keyword evidence="4 10" id="KW-0732">Signal</keyword>
<keyword evidence="8" id="KW-1015">Disulfide bond</keyword>
<evidence type="ECO:0000256" key="5">
    <source>
        <dbReference type="ARBA" id="ARBA00022801"/>
    </source>
</evidence>
<comment type="similarity">
    <text evidence="1">Belongs to the peptidase M43B family.</text>
</comment>
<dbReference type="EMBL" id="CAJMXA010003686">
    <property type="protein sequence ID" value="CAE6511191.1"/>
    <property type="molecule type" value="Genomic_DNA"/>
</dbReference>
<evidence type="ECO:0000256" key="9">
    <source>
        <dbReference type="SAM" id="MobiDB-lite"/>
    </source>
</evidence>
<reference evidence="12" key="1">
    <citation type="submission" date="2021-01" db="EMBL/GenBank/DDBJ databases">
        <authorList>
            <person name="Kaushik A."/>
        </authorList>
    </citation>
    <scope>NUCLEOTIDE SEQUENCE</scope>
    <source>
        <strain evidence="12">AG6-10EEA</strain>
    </source>
</reference>
<evidence type="ECO:0000259" key="11">
    <source>
        <dbReference type="Pfam" id="PF05572"/>
    </source>
</evidence>
<dbReference type="GO" id="GO:0006508">
    <property type="term" value="P:proteolysis"/>
    <property type="evidence" value="ECO:0007669"/>
    <property type="project" value="UniProtKB-KW"/>
</dbReference>
<feature type="domain" description="Peptidase M43 pregnancy-associated plasma-A" evidence="11">
    <location>
        <begin position="191"/>
        <end position="269"/>
    </location>
</feature>
<dbReference type="Pfam" id="PF05572">
    <property type="entry name" value="Peptidase_M43"/>
    <property type="match status" value="1"/>
</dbReference>
<evidence type="ECO:0000256" key="10">
    <source>
        <dbReference type="SAM" id="SignalP"/>
    </source>
</evidence>
<keyword evidence="7" id="KW-0482">Metalloprotease</keyword>
<dbReference type="PANTHER" id="PTHR47466">
    <property type="match status" value="1"/>
</dbReference>
<evidence type="ECO:0000256" key="7">
    <source>
        <dbReference type="ARBA" id="ARBA00023049"/>
    </source>
</evidence>
<evidence type="ECO:0000256" key="1">
    <source>
        <dbReference type="ARBA" id="ARBA00008721"/>
    </source>
</evidence>
<dbReference type="CDD" id="cd04275">
    <property type="entry name" value="ZnMc_pappalysin_like"/>
    <property type="match status" value="1"/>
</dbReference>
<dbReference type="PANTHER" id="PTHR47466:SF1">
    <property type="entry name" value="METALLOPROTEASE MEP1 (AFU_ORTHOLOGUE AFUA_1G07730)-RELATED"/>
    <property type="match status" value="1"/>
</dbReference>
<sequence length="280" mass="30227">MRLHSFFLLFGLSSRFVFATKLVSRQDSIPRICGSEVNQTFVDSAESNFSARKAADSVTITCHGTINVYWHVIKAGDTLAEGDLPQSQITESIKATNSHLVGLGLTLKLANVDRTANATWFKYVAPDLPTNTAMKKLLRKGGAADLNVYTVGFKGGPGKGLLGYATLPFSYDSDPNDDGVVIQWSTVPGGSNVNYNQGKTLTHELGHWLGLYHTFQGDSCSGPGDHVDDTPPEQTPTSGCPKKKDTCPGGGPDPIHNYMDYSYDSCMNQVTTLSKIVGTR</sequence>
<dbReference type="AlphaFoldDB" id="A0A8H3DA39"/>